<evidence type="ECO:0000313" key="4">
    <source>
        <dbReference type="EMBL" id="RNI22887.1"/>
    </source>
</evidence>
<dbReference type="PANTHER" id="PTHR30204">
    <property type="entry name" value="REDOX-CYCLING DRUG-SENSING TRANSCRIPTIONAL ACTIVATOR SOXR"/>
    <property type="match status" value="1"/>
</dbReference>
<proteinExistence type="predicted"/>
<dbReference type="PROSITE" id="PS50937">
    <property type="entry name" value="HTH_MERR_2"/>
    <property type="match status" value="1"/>
</dbReference>
<dbReference type="EMBL" id="RJJQ01000007">
    <property type="protein sequence ID" value="RNI22887.1"/>
    <property type="molecule type" value="Genomic_DNA"/>
</dbReference>
<reference evidence="4 5" key="1">
    <citation type="submission" date="2018-11" db="EMBL/GenBank/DDBJ databases">
        <title>Draft genome of Simplicispira Flexivirga sp. BO-16.</title>
        <authorList>
            <person name="Im W.T."/>
        </authorList>
    </citation>
    <scope>NUCLEOTIDE SEQUENCE [LARGE SCALE GENOMIC DNA]</scope>
    <source>
        <strain evidence="4 5">BO-16</strain>
    </source>
</reference>
<evidence type="ECO:0000256" key="2">
    <source>
        <dbReference type="SAM" id="MobiDB-lite"/>
    </source>
</evidence>
<evidence type="ECO:0000256" key="1">
    <source>
        <dbReference type="ARBA" id="ARBA00023125"/>
    </source>
</evidence>
<organism evidence="4 5">
    <name type="scientific">Flexivirga caeni</name>
    <dbReference type="NCBI Taxonomy" id="2294115"/>
    <lineage>
        <taxon>Bacteria</taxon>
        <taxon>Bacillati</taxon>
        <taxon>Actinomycetota</taxon>
        <taxon>Actinomycetes</taxon>
        <taxon>Micrococcales</taxon>
        <taxon>Dermacoccaceae</taxon>
        <taxon>Flexivirga</taxon>
    </lineage>
</organism>
<feature type="region of interest" description="Disordered" evidence="2">
    <location>
        <begin position="228"/>
        <end position="250"/>
    </location>
</feature>
<dbReference type="GO" id="GO:0003700">
    <property type="term" value="F:DNA-binding transcription factor activity"/>
    <property type="evidence" value="ECO:0007669"/>
    <property type="project" value="InterPro"/>
</dbReference>
<dbReference type="InterPro" id="IPR000551">
    <property type="entry name" value="MerR-type_HTH_dom"/>
</dbReference>
<keyword evidence="5" id="KW-1185">Reference proteome</keyword>
<dbReference type="Gene3D" id="3.20.80.10">
    <property type="entry name" value="Regulatory factor, effector binding domain"/>
    <property type="match status" value="1"/>
</dbReference>
<dbReference type="InterPro" id="IPR047057">
    <property type="entry name" value="MerR_fam"/>
</dbReference>
<comment type="caution">
    <text evidence="4">The sequence shown here is derived from an EMBL/GenBank/DDBJ whole genome shotgun (WGS) entry which is preliminary data.</text>
</comment>
<dbReference type="InterPro" id="IPR011256">
    <property type="entry name" value="Reg_factor_effector_dom_sf"/>
</dbReference>
<evidence type="ECO:0000313" key="5">
    <source>
        <dbReference type="Proteomes" id="UP000271678"/>
    </source>
</evidence>
<dbReference type="SUPFAM" id="SSF46955">
    <property type="entry name" value="Putative DNA-binding domain"/>
    <property type="match status" value="1"/>
</dbReference>
<evidence type="ECO:0000259" key="3">
    <source>
        <dbReference type="PROSITE" id="PS50937"/>
    </source>
</evidence>
<dbReference type="Pfam" id="PF01841">
    <property type="entry name" value="Transglut_core"/>
    <property type="match status" value="1"/>
</dbReference>
<dbReference type="InterPro" id="IPR009061">
    <property type="entry name" value="DNA-bd_dom_put_sf"/>
</dbReference>
<accession>A0A3M9MCK5</accession>
<dbReference type="SMART" id="SM00422">
    <property type="entry name" value="HTH_MERR"/>
    <property type="match status" value="1"/>
</dbReference>
<feature type="region of interest" description="Disordered" evidence="2">
    <location>
        <begin position="594"/>
        <end position="614"/>
    </location>
</feature>
<feature type="compositionally biased region" description="Polar residues" evidence="2">
    <location>
        <begin position="240"/>
        <end position="250"/>
    </location>
</feature>
<dbReference type="PANTHER" id="PTHR30204:SF97">
    <property type="entry name" value="MERR FAMILY REGULATORY PROTEIN"/>
    <property type="match status" value="1"/>
</dbReference>
<dbReference type="Pfam" id="PF13411">
    <property type="entry name" value="MerR_1"/>
    <property type="match status" value="1"/>
</dbReference>
<protein>
    <submittedName>
        <fullName evidence="4">MerR family transcriptional regulator</fullName>
    </submittedName>
</protein>
<dbReference type="InterPro" id="IPR002931">
    <property type="entry name" value="Transglutaminase-like"/>
</dbReference>
<keyword evidence="1" id="KW-0238">DNA-binding</keyword>
<sequence length="614" mass="67727">MDDMTAGEFGRKTGLSSKALRLYADSGLLLPRRIDERTGYRYYGLHQLLRAQRITMLRRAGAPLAVVRRIVDAPDDTLSAERLHEWWRQHERLRQEQQSIVEFLLADLTTHQVHRADIVVQSRTVTERTVASITRRVLQPDLVDCFSGDADRAISEHLAAHDATRTAEFWVIYHGMVSPDSDGPIEICVPFEGLVPPPRPRSACGSNPPASSCMPRSGPTCAAIHRSSRSTLRWRRPPTGSASPGQPVSATSAIGMAAPVSSTWPTLCSRWPETARTDNYFAKTTTTERNPVMNALDAVAVVDHSRHTAYSDPGRFGALLDAVPTDLDDVSAVARNLIVHYRASGHDLPAESVPDIHARWIERTLEIDQSRHPAPLSEPREPTTKVQGCCRDHTLLSVAILRQHGILARSRVGFVDYFVNGWHHDHVVPEVWLGERWVRFDPEVDAASAALADPRDITAGSGFHTAAEVWRAHRAGTIDVETYGVDPSVPVARGAWFVRDYVVREVAHRFGDELLLWDNWGCMGGPGSNAQDAQLIDEVAGLLVRADTGDLAAERQLLDLYRADERLHPGDVVLRMDLPGEDLVAEPIAGAPYAGGAKNSRAMLSGSRNEMPEP</sequence>
<dbReference type="Gene3D" id="3.10.620.30">
    <property type="match status" value="1"/>
</dbReference>
<gene>
    <name evidence="4" type="ORF">EFY87_08755</name>
</gene>
<dbReference type="GO" id="GO:0003677">
    <property type="term" value="F:DNA binding"/>
    <property type="evidence" value="ECO:0007669"/>
    <property type="project" value="UniProtKB-KW"/>
</dbReference>
<dbReference type="SUPFAM" id="SSF54001">
    <property type="entry name" value="Cysteine proteinases"/>
    <property type="match status" value="1"/>
</dbReference>
<dbReference type="RefSeq" id="WP_123271087.1">
    <property type="nucleotide sequence ID" value="NZ_RJJQ01000007.1"/>
</dbReference>
<dbReference type="Proteomes" id="UP000271678">
    <property type="component" value="Unassembled WGS sequence"/>
</dbReference>
<name>A0A3M9MCK5_9MICO</name>
<dbReference type="AlphaFoldDB" id="A0A3M9MCK5"/>
<feature type="domain" description="HTH merR-type" evidence="3">
    <location>
        <begin position="1"/>
        <end position="73"/>
    </location>
</feature>
<dbReference type="InterPro" id="IPR038765">
    <property type="entry name" value="Papain-like_cys_pep_sf"/>
</dbReference>
<dbReference type="OrthoDB" id="148799at2"/>
<dbReference type="Gene3D" id="1.10.1660.10">
    <property type="match status" value="1"/>
</dbReference>